<dbReference type="PANTHER" id="PTHR34388:SF1">
    <property type="entry name" value="DNA POLYMERASE III SUBUNIT DELTA"/>
    <property type="match status" value="1"/>
</dbReference>
<protein>
    <submittedName>
        <fullName evidence="5">DNA polymerase III subunit delta</fullName>
    </submittedName>
</protein>
<accession>A0ABS6V3L4</accession>
<name>A0ABS6V3L4_9SPHN</name>
<evidence type="ECO:0000256" key="2">
    <source>
        <dbReference type="ARBA" id="ARBA00022695"/>
    </source>
</evidence>
<sequence length="341" mass="36531">MKTQRGDIPRRLDTPDPAIRFYLFHGADEASSRSHATRLLKAFGAAKDAMEGGAIKSDPAKLADEANALSMFGGAKAIWIEPAADEIVAGVEALLEAPGAEHPTIAIAGALRKTSKLLKATEASPHALAHISYAPEGREYENIIEQLCREHGLAPAPGVVSRIAGMTANNRELARQEVEKYALYLGSGESDPVPLEDDVVDRLGAGTGDVAFFGLGDRAMVGDIAAVQEGVDAMSANGSEAITILRAMQRRIVMLAPMQARVAAGEPASAVISSMGRALFWKDKPVVTEMLMRWSAPRLARLGERITDLERRMMFTQLPAKSAIGEELLAVARIAQSARRR</sequence>
<dbReference type="RefSeq" id="WP_218631987.1">
    <property type="nucleotide sequence ID" value="NZ_JAHVAH010000001.1"/>
</dbReference>
<evidence type="ECO:0000256" key="1">
    <source>
        <dbReference type="ARBA" id="ARBA00022679"/>
    </source>
</evidence>
<comment type="caution">
    <text evidence="5">The sequence shown here is derived from an EMBL/GenBank/DDBJ whole genome shotgun (WGS) entry which is preliminary data.</text>
</comment>
<keyword evidence="2" id="KW-0548">Nucleotidyltransferase</keyword>
<keyword evidence="4" id="KW-0239">DNA-directed DNA polymerase</keyword>
<dbReference type="NCBIfam" id="TIGR01128">
    <property type="entry name" value="holA"/>
    <property type="match status" value="1"/>
</dbReference>
<keyword evidence="1" id="KW-0808">Transferase</keyword>
<evidence type="ECO:0000256" key="4">
    <source>
        <dbReference type="ARBA" id="ARBA00022932"/>
    </source>
</evidence>
<reference evidence="5 6" key="1">
    <citation type="submission" date="2021-07" db="EMBL/GenBank/DDBJ databases">
        <title>The draft genome sequence of Sphingomicrobium sp. B8.</title>
        <authorList>
            <person name="Mu L."/>
        </authorList>
    </citation>
    <scope>NUCLEOTIDE SEQUENCE [LARGE SCALE GENOMIC DNA]</scope>
    <source>
        <strain evidence="5 6">B8</strain>
    </source>
</reference>
<dbReference type="EMBL" id="JAHVAH010000001">
    <property type="protein sequence ID" value="MBW0143945.1"/>
    <property type="molecule type" value="Genomic_DNA"/>
</dbReference>
<keyword evidence="3" id="KW-0235">DNA replication</keyword>
<keyword evidence="6" id="KW-1185">Reference proteome</keyword>
<gene>
    <name evidence="5" type="ORF">KTQ36_01380</name>
</gene>
<dbReference type="InterPro" id="IPR005790">
    <property type="entry name" value="DNA_polIII_delta"/>
</dbReference>
<dbReference type="Proteomes" id="UP000698028">
    <property type="component" value="Unassembled WGS sequence"/>
</dbReference>
<evidence type="ECO:0000256" key="3">
    <source>
        <dbReference type="ARBA" id="ARBA00022705"/>
    </source>
</evidence>
<evidence type="ECO:0000313" key="5">
    <source>
        <dbReference type="EMBL" id="MBW0143945.1"/>
    </source>
</evidence>
<dbReference type="PANTHER" id="PTHR34388">
    <property type="entry name" value="DNA POLYMERASE III SUBUNIT DELTA"/>
    <property type="match status" value="1"/>
</dbReference>
<organism evidence="5 6">
    <name type="scientific">Sphingomicrobium clamense</name>
    <dbReference type="NCBI Taxonomy" id="2851013"/>
    <lineage>
        <taxon>Bacteria</taxon>
        <taxon>Pseudomonadati</taxon>
        <taxon>Pseudomonadota</taxon>
        <taxon>Alphaproteobacteria</taxon>
        <taxon>Sphingomonadales</taxon>
        <taxon>Sphingomonadaceae</taxon>
        <taxon>Sphingomicrobium</taxon>
    </lineage>
</organism>
<proteinExistence type="predicted"/>
<evidence type="ECO:0000313" key="6">
    <source>
        <dbReference type="Proteomes" id="UP000698028"/>
    </source>
</evidence>